<evidence type="ECO:0000313" key="4">
    <source>
        <dbReference type="Proteomes" id="UP001345219"/>
    </source>
</evidence>
<gene>
    <name evidence="3" type="ORF">SAY87_022426</name>
</gene>
<comment type="caution">
    <text evidence="3">The sequence shown here is derived from an EMBL/GenBank/DDBJ whole genome shotgun (WGS) entry which is preliminary data.</text>
</comment>
<dbReference type="PROSITE" id="PS51258">
    <property type="entry name" value="MHD1"/>
    <property type="match status" value="1"/>
</dbReference>
<name>A0AAN7KA69_9MYRT</name>
<dbReference type="PANTHER" id="PTHR31280:SF1">
    <property type="entry name" value="OS03G0138600 PROTEIN"/>
    <property type="match status" value="1"/>
</dbReference>
<sequence>MGHQIRREFFSRPLYHSPSERFHRHAPAVTDLEWPFGKLDGLDQDDIRETSYEVFFTACRSSPGFGGRTALAYYSTHQENNTENESGFPDSVAGRENGVGMAPPSGVKRALGLKMLKRSPLKRTGMGNSGFGSFSGSPMPSNGNTIGSFHIVVRPRRPLTSAEIMRQQMRVTEQSDNRLRKTLMKTLVGQIGKRPETMILPLELLRQLRPSEFNDSPQYHTWQKRQLKVLEAGLLLHPLIPLEKSNAFAVRLRDIIHSGEVGPIDTSHNSDTMRTLGNSVVSLAWRSASGTPNDVCHWADGYPVNIHLYVALLQSVFDIRDETSVLDEVDELLELMKKTWPTLGISRPIHNLCFTWILFHQYVATLQLEPDLLGASHKMLVEVAADAKKPDRDAMFLKVLSSVLVSIREWSERRLFSYHDYFNRGTLNAIDNLLPLALMALNIIGEDAWHAGESLEMVNGDRPVNSQGNRIDGYIRSSLRNAFKKMVEAQSMSHALEDRKEASRVLQKLSEETEALAIHEKEHFSPILKKWNPIASGVAAVTLHCCYGAVLKQYLSCASQLSNETVEVLQRSGKLENLLVQMVVEDTVECEDGGKTIVREMVPYEVDSVILELVKLWIDKRLEKGRYCLEKAKDTETWNPKSKIEPYARSAVVMMKFARETINDFMEIPVEITVDLAQDLADALGQVFEGYTALVASCGSKENYMPMLPPLTRCHRDSKFIKLCKLATPCSNPLEDPIIHHIGPGKENLLTRPSTSRGTQRLYIRLNTLHYILTHINTLDKALLFSPRISQNSMYLGAKNREQNNKTSSTSYFDVSRSSITKACQQASEAAAYRLTFWDSNSVFYDSLYVVDVASSRIQPVLRVLKQNLTLLCAILSDRAQPLAIKEVTKASFEAYLMVLLAGGNSRVFYRSDHEMIAEDFKNLKKTFSTCGEGLVAEDEIEREADVVEGVIDLMSKSTEQLIEEYNVVAGETGENVLDGTGHKLPVPPIMGRWSRTDPNTILRVLCHRVDRMANQYLKRSFHLGKKR</sequence>
<evidence type="ECO:0000313" key="3">
    <source>
        <dbReference type="EMBL" id="KAK4759295.1"/>
    </source>
</evidence>
<dbReference type="PANTHER" id="PTHR31280">
    <property type="entry name" value="PROTEIN UNC-13 HOMOLOG"/>
    <property type="match status" value="1"/>
</dbReference>
<dbReference type="InterPro" id="IPR014772">
    <property type="entry name" value="Munc13_dom-2"/>
</dbReference>
<dbReference type="InterPro" id="IPR008528">
    <property type="entry name" value="unc-13_homologue"/>
</dbReference>
<evidence type="ECO:0000259" key="2">
    <source>
        <dbReference type="PROSITE" id="PS51259"/>
    </source>
</evidence>
<protein>
    <submittedName>
        <fullName evidence="3">Uncharacterized protein</fullName>
    </submittedName>
</protein>
<dbReference type="Pfam" id="PF25761">
    <property type="entry name" value="TPR_PATROL1"/>
    <property type="match status" value="1"/>
</dbReference>
<dbReference type="AlphaFoldDB" id="A0AAN7KA69"/>
<reference evidence="3 4" key="1">
    <citation type="journal article" date="2023" name="Hortic Res">
        <title>Pangenome of water caltrop reveals structural variations and asymmetric subgenome divergence after allopolyploidization.</title>
        <authorList>
            <person name="Zhang X."/>
            <person name="Chen Y."/>
            <person name="Wang L."/>
            <person name="Yuan Y."/>
            <person name="Fang M."/>
            <person name="Shi L."/>
            <person name="Lu R."/>
            <person name="Comes H.P."/>
            <person name="Ma Y."/>
            <person name="Chen Y."/>
            <person name="Huang G."/>
            <person name="Zhou Y."/>
            <person name="Zheng Z."/>
            <person name="Qiu Y."/>
        </authorList>
    </citation>
    <scope>NUCLEOTIDE SEQUENCE [LARGE SCALE GENOMIC DNA]</scope>
    <source>
        <tissue evidence="3">Roots</tissue>
    </source>
</reference>
<dbReference type="InterPro" id="IPR014770">
    <property type="entry name" value="Munc13_1"/>
</dbReference>
<dbReference type="Proteomes" id="UP001345219">
    <property type="component" value="Chromosome 17"/>
</dbReference>
<feature type="domain" description="MHD1" evidence="1">
    <location>
        <begin position="566"/>
        <end position="708"/>
    </location>
</feature>
<proteinExistence type="predicted"/>
<keyword evidence="4" id="KW-1185">Reference proteome</keyword>
<dbReference type="PROSITE" id="PS51259">
    <property type="entry name" value="MHD2"/>
    <property type="match status" value="1"/>
</dbReference>
<accession>A0AAN7KA69</accession>
<organism evidence="3 4">
    <name type="scientific">Trapa incisa</name>
    <dbReference type="NCBI Taxonomy" id="236973"/>
    <lineage>
        <taxon>Eukaryota</taxon>
        <taxon>Viridiplantae</taxon>
        <taxon>Streptophyta</taxon>
        <taxon>Embryophyta</taxon>
        <taxon>Tracheophyta</taxon>
        <taxon>Spermatophyta</taxon>
        <taxon>Magnoliopsida</taxon>
        <taxon>eudicotyledons</taxon>
        <taxon>Gunneridae</taxon>
        <taxon>Pentapetalae</taxon>
        <taxon>rosids</taxon>
        <taxon>malvids</taxon>
        <taxon>Myrtales</taxon>
        <taxon>Lythraceae</taxon>
        <taxon>Trapa</taxon>
    </lineage>
</organism>
<evidence type="ECO:0000259" key="1">
    <source>
        <dbReference type="PROSITE" id="PS51258"/>
    </source>
</evidence>
<dbReference type="EMBL" id="JAXIOK010000011">
    <property type="protein sequence ID" value="KAK4759295.1"/>
    <property type="molecule type" value="Genomic_DNA"/>
</dbReference>
<dbReference type="InterPro" id="IPR057984">
    <property type="entry name" value="PATROL1_C"/>
</dbReference>
<feature type="domain" description="MHD2" evidence="2">
    <location>
        <begin position="855"/>
        <end position="966"/>
    </location>
</feature>